<accession>A0A3A2ZR32</accession>
<evidence type="ECO:0000256" key="6">
    <source>
        <dbReference type="ARBA" id="ARBA00023274"/>
    </source>
</evidence>
<proteinExistence type="inferred from homology"/>
<dbReference type="NCBIfam" id="TIGR01031">
    <property type="entry name" value="rpmF_bact"/>
    <property type="match status" value="1"/>
</dbReference>
<comment type="caution">
    <text evidence="8">The sequence shown here is derived from an EMBL/GenBank/DDBJ whole genome shotgun (WGS) entry which is preliminary data.</text>
</comment>
<comment type="similarity">
    <text evidence="2">Belongs to the bacterial ribosomal protein bL32 family.</text>
</comment>
<dbReference type="InterPro" id="IPR002677">
    <property type="entry name" value="Ribosomal_bL32"/>
</dbReference>
<dbReference type="GO" id="GO:0005762">
    <property type="term" value="C:mitochondrial large ribosomal subunit"/>
    <property type="evidence" value="ECO:0007669"/>
    <property type="project" value="TreeGrafter"/>
</dbReference>
<sequence length="118" mass="13518">MALRILPSVAQSRMFPVTRWSLLSRNSSVYWQAFFPSITISLNVPGFLSDIWESILRAVPKKKTSHMKKRHRQMAGKALKDVKNLRTCPGCGQMKRSHVLCPYCVQDIKKQWKATEAA</sequence>
<keyword evidence="6" id="KW-0687">Ribonucleoprotein</keyword>
<dbReference type="OrthoDB" id="2014905at2759"/>
<comment type="subcellular location">
    <subcellularLocation>
        <location evidence="1">Mitochondrion</location>
    </subcellularLocation>
</comment>
<dbReference type="GO" id="GO:0003735">
    <property type="term" value="F:structural constituent of ribosome"/>
    <property type="evidence" value="ECO:0007669"/>
    <property type="project" value="InterPro"/>
</dbReference>
<keyword evidence="4" id="KW-0689">Ribosomal protein</keyword>
<dbReference type="InterPro" id="IPR051991">
    <property type="entry name" value="Mitoribosomal_protein_bL32"/>
</dbReference>
<evidence type="ECO:0000256" key="1">
    <source>
        <dbReference type="ARBA" id="ARBA00004173"/>
    </source>
</evidence>
<keyword evidence="5" id="KW-0496">Mitochondrion</keyword>
<dbReference type="Pfam" id="PF01783">
    <property type="entry name" value="Ribosomal_L32p"/>
    <property type="match status" value="1"/>
</dbReference>
<dbReference type="SUPFAM" id="SSF57829">
    <property type="entry name" value="Zn-binding ribosomal proteins"/>
    <property type="match status" value="1"/>
</dbReference>
<dbReference type="EMBL" id="MVGC01000042">
    <property type="protein sequence ID" value="RJE25632.1"/>
    <property type="molecule type" value="Genomic_DNA"/>
</dbReference>
<dbReference type="STRING" id="2070753.A0A3A2ZR32"/>
<evidence type="ECO:0000256" key="5">
    <source>
        <dbReference type="ARBA" id="ARBA00023128"/>
    </source>
</evidence>
<dbReference type="HAMAP" id="MF_00340">
    <property type="entry name" value="Ribosomal_bL32"/>
    <property type="match status" value="1"/>
</dbReference>
<name>A0A3A2ZR32_9EURO</name>
<gene>
    <name evidence="8" type="ORF">PHISCL_02025</name>
</gene>
<dbReference type="Proteomes" id="UP000266188">
    <property type="component" value="Unassembled WGS sequence"/>
</dbReference>
<dbReference type="GO" id="GO:0006412">
    <property type="term" value="P:translation"/>
    <property type="evidence" value="ECO:0007669"/>
    <property type="project" value="InterPro"/>
</dbReference>
<evidence type="ECO:0000256" key="4">
    <source>
        <dbReference type="ARBA" id="ARBA00022980"/>
    </source>
</evidence>
<evidence type="ECO:0000256" key="2">
    <source>
        <dbReference type="ARBA" id="ARBA00008560"/>
    </source>
</evidence>
<protein>
    <recommendedName>
        <fullName evidence="7">Large ribosomal subunit protein bL32m</fullName>
    </recommendedName>
</protein>
<dbReference type="InterPro" id="IPR011332">
    <property type="entry name" value="Ribosomal_zn-bd"/>
</dbReference>
<evidence type="ECO:0000256" key="3">
    <source>
        <dbReference type="ARBA" id="ARBA00022946"/>
    </source>
</evidence>
<reference evidence="9" key="1">
    <citation type="submission" date="2017-02" db="EMBL/GenBank/DDBJ databases">
        <authorList>
            <person name="Tafer H."/>
            <person name="Lopandic K."/>
        </authorList>
    </citation>
    <scope>NUCLEOTIDE SEQUENCE [LARGE SCALE GENOMIC DNA]</scope>
    <source>
        <strain evidence="9">CBS 366.77</strain>
    </source>
</reference>
<organism evidence="8 9">
    <name type="scientific">Aspergillus sclerotialis</name>
    <dbReference type="NCBI Taxonomy" id="2070753"/>
    <lineage>
        <taxon>Eukaryota</taxon>
        <taxon>Fungi</taxon>
        <taxon>Dikarya</taxon>
        <taxon>Ascomycota</taxon>
        <taxon>Pezizomycotina</taxon>
        <taxon>Eurotiomycetes</taxon>
        <taxon>Eurotiomycetidae</taxon>
        <taxon>Eurotiales</taxon>
        <taxon>Aspergillaceae</taxon>
        <taxon>Aspergillus</taxon>
        <taxon>Aspergillus subgen. Polypaecilum</taxon>
    </lineage>
</organism>
<evidence type="ECO:0000313" key="8">
    <source>
        <dbReference type="EMBL" id="RJE25632.1"/>
    </source>
</evidence>
<evidence type="ECO:0000313" key="9">
    <source>
        <dbReference type="Proteomes" id="UP000266188"/>
    </source>
</evidence>
<dbReference type="PANTHER" id="PTHR21026:SF2">
    <property type="entry name" value="LARGE RIBOSOMAL SUBUNIT PROTEIN BL32M"/>
    <property type="match status" value="1"/>
</dbReference>
<evidence type="ECO:0000256" key="7">
    <source>
        <dbReference type="ARBA" id="ARBA00039935"/>
    </source>
</evidence>
<dbReference type="PANTHER" id="PTHR21026">
    <property type="entry name" value="39S RIBOSOMAL PROTEIN L32, MITOCHONDRIAL"/>
    <property type="match status" value="1"/>
</dbReference>
<keyword evidence="3" id="KW-0809">Transit peptide</keyword>
<dbReference type="AlphaFoldDB" id="A0A3A2ZR32"/>
<keyword evidence="9" id="KW-1185">Reference proteome</keyword>